<keyword evidence="1" id="KW-0472">Membrane</keyword>
<feature type="transmembrane region" description="Helical" evidence="1">
    <location>
        <begin position="191"/>
        <end position="210"/>
    </location>
</feature>
<feature type="transmembrane region" description="Helical" evidence="1">
    <location>
        <begin position="336"/>
        <end position="355"/>
    </location>
</feature>
<evidence type="ECO:0000313" key="3">
    <source>
        <dbReference type="Proteomes" id="UP000198287"/>
    </source>
</evidence>
<dbReference type="EMBL" id="LNIX01000014">
    <property type="protein sequence ID" value="OXA46972.1"/>
    <property type="molecule type" value="Genomic_DNA"/>
</dbReference>
<proteinExistence type="predicted"/>
<keyword evidence="1" id="KW-1133">Transmembrane helix</keyword>
<sequence length="388" mass="44317">MDPSYGVQVDSKKHSGYPELGLQSRVIPCKSPDSLISWIIIIYVITPLMFASSFAIILLNIYEKTVPPLTTLLLCSIFTTTTFLLVTVESLIYLNVEQIKTTINYFVQAAWREHTTSSTIKRIDPLELFVDMNVILFSIYPYLSFTLLLYFHFDPGYLFAKYVLHLETHTLLGNLLTLPIRIIQFLPVIQYFRLLAFLLCSLTLSALLVLDGVRKLDLWAILIRISKHSASKQVLKYFELVIILQLLNDILSRGAAILMGVALLLCVLFNYVSIKLYSFIPMPLYLCFPSVAALILLLINCLLPLGINVNEKTVKLKEKWERHLARCRDRGYQRRILIAIKPLCVICGVAGFNVLKLVKGIRVWFYSQIFNYTISALLSKCKACDKFI</sequence>
<reference evidence="2 3" key="1">
    <citation type="submission" date="2015-12" db="EMBL/GenBank/DDBJ databases">
        <title>The genome of Folsomia candida.</title>
        <authorList>
            <person name="Faddeeva A."/>
            <person name="Derks M.F."/>
            <person name="Anvar Y."/>
            <person name="Smit S."/>
            <person name="Van Straalen N."/>
            <person name="Roelofs D."/>
        </authorList>
    </citation>
    <scope>NUCLEOTIDE SEQUENCE [LARGE SCALE GENOMIC DNA]</scope>
    <source>
        <strain evidence="2 3">VU population</strain>
        <tissue evidence="2">Whole body</tissue>
    </source>
</reference>
<gene>
    <name evidence="2" type="ORF">Fcan01_18134</name>
</gene>
<feature type="transmembrane region" description="Helical" evidence="1">
    <location>
        <begin position="284"/>
        <end position="307"/>
    </location>
</feature>
<feature type="transmembrane region" description="Helical" evidence="1">
    <location>
        <begin position="128"/>
        <end position="153"/>
    </location>
</feature>
<name>A0A226DN53_FOLCA</name>
<keyword evidence="3" id="KW-1185">Reference proteome</keyword>
<keyword evidence="1" id="KW-0812">Transmembrane</keyword>
<organism evidence="2 3">
    <name type="scientific">Folsomia candida</name>
    <name type="common">Springtail</name>
    <dbReference type="NCBI Taxonomy" id="158441"/>
    <lineage>
        <taxon>Eukaryota</taxon>
        <taxon>Metazoa</taxon>
        <taxon>Ecdysozoa</taxon>
        <taxon>Arthropoda</taxon>
        <taxon>Hexapoda</taxon>
        <taxon>Collembola</taxon>
        <taxon>Entomobryomorpha</taxon>
        <taxon>Isotomoidea</taxon>
        <taxon>Isotomidae</taxon>
        <taxon>Proisotominae</taxon>
        <taxon>Folsomia</taxon>
    </lineage>
</organism>
<feature type="transmembrane region" description="Helical" evidence="1">
    <location>
        <begin position="250"/>
        <end position="272"/>
    </location>
</feature>
<feature type="transmembrane region" description="Helical" evidence="1">
    <location>
        <begin position="35"/>
        <end position="59"/>
    </location>
</feature>
<evidence type="ECO:0000313" key="2">
    <source>
        <dbReference type="EMBL" id="OXA46972.1"/>
    </source>
</evidence>
<dbReference type="AlphaFoldDB" id="A0A226DN53"/>
<protein>
    <submittedName>
        <fullName evidence="2">Uncharacterized protein</fullName>
    </submittedName>
</protein>
<dbReference type="Proteomes" id="UP000198287">
    <property type="component" value="Unassembled WGS sequence"/>
</dbReference>
<accession>A0A226DN53</accession>
<comment type="caution">
    <text evidence="2">The sequence shown here is derived from an EMBL/GenBank/DDBJ whole genome shotgun (WGS) entry which is preliminary data.</text>
</comment>
<evidence type="ECO:0000256" key="1">
    <source>
        <dbReference type="SAM" id="Phobius"/>
    </source>
</evidence>
<feature type="transmembrane region" description="Helical" evidence="1">
    <location>
        <begin position="71"/>
        <end position="94"/>
    </location>
</feature>